<gene>
    <name evidence="2" type="ORF">ACFFX0_31900</name>
</gene>
<feature type="region of interest" description="Disordered" evidence="1">
    <location>
        <begin position="1"/>
        <end position="101"/>
    </location>
</feature>
<feature type="compositionally biased region" description="Polar residues" evidence="1">
    <location>
        <begin position="1"/>
        <end position="18"/>
    </location>
</feature>
<dbReference type="EMBL" id="JBHMFI010000023">
    <property type="protein sequence ID" value="MFB9075519.1"/>
    <property type="molecule type" value="Genomic_DNA"/>
</dbReference>
<accession>A0ABV5G9D5</accession>
<protein>
    <submittedName>
        <fullName evidence="2">Uncharacterized protein</fullName>
    </submittedName>
</protein>
<organism evidence="2 3">
    <name type="scientific">Citricoccus parietis</name>
    <dbReference type="NCBI Taxonomy" id="592307"/>
    <lineage>
        <taxon>Bacteria</taxon>
        <taxon>Bacillati</taxon>
        <taxon>Actinomycetota</taxon>
        <taxon>Actinomycetes</taxon>
        <taxon>Micrococcales</taxon>
        <taxon>Micrococcaceae</taxon>
        <taxon>Citricoccus</taxon>
    </lineage>
</organism>
<feature type="compositionally biased region" description="Low complexity" evidence="1">
    <location>
        <begin position="78"/>
        <end position="101"/>
    </location>
</feature>
<feature type="compositionally biased region" description="Polar residues" evidence="1">
    <location>
        <begin position="50"/>
        <end position="62"/>
    </location>
</feature>
<sequence>MTRTPATPGRTGSKTPSARCSRVQAFSCSVWRLSPIRSTDTSPRSPTSRKMSPTSTGSNQSKIRAGAAMHSAPTSPCRTAPSIRMSSSSSRTPANRRSIAT</sequence>
<reference evidence="2 3" key="1">
    <citation type="submission" date="2024-09" db="EMBL/GenBank/DDBJ databases">
        <authorList>
            <person name="Sun Q."/>
            <person name="Mori K."/>
        </authorList>
    </citation>
    <scope>NUCLEOTIDE SEQUENCE [LARGE SCALE GENOMIC DNA]</scope>
    <source>
        <strain evidence="2 3">CCM 7609</strain>
    </source>
</reference>
<dbReference type="Proteomes" id="UP001589575">
    <property type="component" value="Unassembled WGS sequence"/>
</dbReference>
<evidence type="ECO:0000313" key="2">
    <source>
        <dbReference type="EMBL" id="MFB9075519.1"/>
    </source>
</evidence>
<evidence type="ECO:0000313" key="3">
    <source>
        <dbReference type="Proteomes" id="UP001589575"/>
    </source>
</evidence>
<comment type="caution">
    <text evidence="2">The sequence shown here is derived from an EMBL/GenBank/DDBJ whole genome shotgun (WGS) entry which is preliminary data.</text>
</comment>
<evidence type="ECO:0000256" key="1">
    <source>
        <dbReference type="SAM" id="MobiDB-lite"/>
    </source>
</evidence>
<proteinExistence type="predicted"/>
<keyword evidence="3" id="KW-1185">Reference proteome</keyword>
<feature type="compositionally biased region" description="Low complexity" evidence="1">
    <location>
        <begin position="34"/>
        <end position="49"/>
    </location>
</feature>
<name>A0ABV5G9D5_9MICC</name>